<dbReference type="Pfam" id="PF18962">
    <property type="entry name" value="Por_Secre_tail"/>
    <property type="match status" value="1"/>
</dbReference>
<dbReference type="GO" id="GO:0006508">
    <property type="term" value="P:proteolysis"/>
    <property type="evidence" value="ECO:0007669"/>
    <property type="project" value="InterPro"/>
</dbReference>
<dbReference type="EMBL" id="DSVI01000005">
    <property type="protein sequence ID" value="HGT47279.1"/>
    <property type="molecule type" value="Genomic_DNA"/>
</dbReference>
<dbReference type="SUPFAM" id="SSF53187">
    <property type="entry name" value="Zn-dependent exopeptidases"/>
    <property type="match status" value="1"/>
</dbReference>
<dbReference type="PANTHER" id="PTHR12756:SF11">
    <property type="entry name" value="CYTOSOLIC CARBOXYPEPTIDASE 1"/>
    <property type="match status" value="1"/>
</dbReference>
<evidence type="ECO:0000313" key="4">
    <source>
        <dbReference type="EMBL" id="HGT47279.1"/>
    </source>
</evidence>
<comment type="caution">
    <text evidence="4">The sequence shown here is derived from an EMBL/GenBank/DDBJ whole genome shotgun (WGS) entry which is preliminary data.</text>
</comment>
<organism evidence="4">
    <name type="scientific">Ignavibacterium album</name>
    <dbReference type="NCBI Taxonomy" id="591197"/>
    <lineage>
        <taxon>Bacteria</taxon>
        <taxon>Pseudomonadati</taxon>
        <taxon>Ignavibacteriota</taxon>
        <taxon>Ignavibacteria</taxon>
        <taxon>Ignavibacteriales</taxon>
        <taxon>Ignavibacteriaceae</taxon>
        <taxon>Ignavibacterium</taxon>
    </lineage>
</organism>
<evidence type="ECO:0000259" key="3">
    <source>
        <dbReference type="PROSITE" id="PS52035"/>
    </source>
</evidence>
<comment type="cofactor">
    <cofactor evidence="1">
        <name>Zn(2+)</name>
        <dbReference type="ChEBI" id="CHEBI:29105"/>
    </cofactor>
</comment>
<dbReference type="NCBIfam" id="TIGR04183">
    <property type="entry name" value="Por_Secre_tail"/>
    <property type="match status" value="1"/>
</dbReference>
<evidence type="ECO:0000256" key="2">
    <source>
        <dbReference type="PROSITE-ProRule" id="PRU01379"/>
    </source>
</evidence>
<dbReference type="PROSITE" id="PS52035">
    <property type="entry name" value="PEPTIDASE_M14"/>
    <property type="match status" value="1"/>
</dbReference>
<accession>A0A832DJM9</accession>
<dbReference type="InterPro" id="IPR050821">
    <property type="entry name" value="Cytosolic_carboxypeptidase"/>
</dbReference>
<name>A0A832DJM9_9BACT</name>
<dbReference type="InterPro" id="IPR026444">
    <property type="entry name" value="Secre_tail"/>
</dbReference>
<dbReference type="InterPro" id="IPR000834">
    <property type="entry name" value="Peptidase_M14"/>
</dbReference>
<dbReference type="AlphaFoldDB" id="A0A832DJM9"/>
<dbReference type="GO" id="GO:0008270">
    <property type="term" value="F:zinc ion binding"/>
    <property type="evidence" value="ECO:0007669"/>
    <property type="project" value="InterPro"/>
</dbReference>
<comment type="similarity">
    <text evidence="2">Belongs to the peptidase M14 family.</text>
</comment>
<sequence length="420" mass="48532">MKKILLFLPVLILSVSTLKSQELQIIQGKTYLIDKCGFVEDDDEINYSTSIENWGYSYDSLLVDLNYWRQSPYVKIDSIGLSVQGRPLWQLTIGSNPNQISGRRTVFIHARTHPQETEGFWVTEQIINILLSETELAQRIREHCVFYIVPMYNPDGVELGYPRRNANNVDLESNWFTFPNEPEVAALKARFTSLMSSPNPIEVELNMHSSSLCKRYFVYHDSAGTSAQFALMQQNFIEGIRAYYPNGIEPWNYYISWTGGNPMKYPESWFWYYHGESVMALTYEDMYQCSGTGNFNLTANAILRGVMDYMNTPTSVDDNKTFPDEFVLYQNYPNPFNPTTKIRYSIPASPKSSPKERTLNEVRIKVYDILGNEIATLVDEQKEAGYYEVEWDATQLASGVYFYRLQAGNFIQTKKMLLLR</sequence>
<protein>
    <submittedName>
        <fullName evidence="4">T9SS type A sorting domain-containing protein</fullName>
    </submittedName>
</protein>
<reference evidence="4" key="1">
    <citation type="journal article" date="2020" name="mSystems">
        <title>Genome- and Community-Level Interaction Insights into Carbon Utilization and Element Cycling Functions of Hydrothermarchaeota in Hydrothermal Sediment.</title>
        <authorList>
            <person name="Zhou Z."/>
            <person name="Liu Y."/>
            <person name="Xu W."/>
            <person name="Pan J."/>
            <person name="Luo Z.H."/>
            <person name="Li M."/>
        </authorList>
    </citation>
    <scope>NUCLEOTIDE SEQUENCE [LARGE SCALE GENOMIC DNA]</scope>
    <source>
        <strain evidence="4">SpSt-500</strain>
    </source>
</reference>
<dbReference type="Pfam" id="PF00246">
    <property type="entry name" value="Peptidase_M14"/>
    <property type="match status" value="1"/>
</dbReference>
<evidence type="ECO:0000256" key="1">
    <source>
        <dbReference type="ARBA" id="ARBA00001947"/>
    </source>
</evidence>
<feature type="domain" description="Peptidase M14" evidence="3">
    <location>
        <begin position="43"/>
        <end position="369"/>
    </location>
</feature>
<dbReference type="PANTHER" id="PTHR12756">
    <property type="entry name" value="CYTOSOLIC CARBOXYPEPTIDASE"/>
    <property type="match status" value="1"/>
</dbReference>
<gene>
    <name evidence="4" type="ORF">ENS56_04550</name>
</gene>
<dbReference type="Gene3D" id="2.60.40.4070">
    <property type="match status" value="1"/>
</dbReference>
<dbReference type="Gene3D" id="3.40.630.10">
    <property type="entry name" value="Zn peptidases"/>
    <property type="match status" value="1"/>
</dbReference>
<dbReference type="GO" id="GO:0004181">
    <property type="term" value="F:metallocarboxypeptidase activity"/>
    <property type="evidence" value="ECO:0007669"/>
    <property type="project" value="InterPro"/>
</dbReference>
<proteinExistence type="inferred from homology"/>
<comment type="caution">
    <text evidence="2">Lacks conserved residue(s) required for the propagation of feature annotation.</text>
</comment>